<dbReference type="GO" id="GO:0009236">
    <property type="term" value="P:cobalamin biosynthetic process"/>
    <property type="evidence" value="ECO:0007669"/>
    <property type="project" value="UniProtKB-UniRule"/>
</dbReference>
<evidence type="ECO:0000256" key="7">
    <source>
        <dbReference type="ARBA" id="ARBA00022475"/>
    </source>
</evidence>
<evidence type="ECO:0000256" key="6">
    <source>
        <dbReference type="ARBA" id="ARBA00015850"/>
    </source>
</evidence>
<evidence type="ECO:0000256" key="16">
    <source>
        <dbReference type="ARBA" id="ARBA00032853"/>
    </source>
</evidence>
<dbReference type="PANTHER" id="PTHR34148:SF1">
    <property type="entry name" value="ADENOSYLCOBINAMIDE-GDP RIBAZOLETRANSFERASE"/>
    <property type="match status" value="1"/>
</dbReference>
<evidence type="ECO:0000256" key="12">
    <source>
        <dbReference type="ARBA" id="ARBA00022989"/>
    </source>
</evidence>
<evidence type="ECO:0000256" key="8">
    <source>
        <dbReference type="ARBA" id="ARBA00022573"/>
    </source>
</evidence>
<dbReference type="RefSeq" id="WP_179260178.1">
    <property type="nucleotide sequence ID" value="NZ_CP058601.1"/>
</dbReference>
<keyword evidence="21" id="KW-1185">Reference proteome</keyword>
<evidence type="ECO:0000256" key="19">
    <source>
        <dbReference type="HAMAP-Rule" id="MF_00719"/>
    </source>
</evidence>
<comment type="pathway">
    <text evidence="3 19">Cofactor biosynthesis; adenosylcobalamin biosynthesis; adenosylcobalamin from cob(II)yrinate a,c-diamide: step 7/7.</text>
</comment>
<dbReference type="EC" id="2.7.8.26" evidence="5 19"/>
<comment type="catalytic activity">
    <reaction evidence="17 19">
        <text>alpha-ribazole + adenosylcob(III)inamide-GDP = adenosylcob(III)alamin + GMP + H(+)</text>
        <dbReference type="Rhea" id="RHEA:16049"/>
        <dbReference type="ChEBI" id="CHEBI:10329"/>
        <dbReference type="ChEBI" id="CHEBI:15378"/>
        <dbReference type="ChEBI" id="CHEBI:18408"/>
        <dbReference type="ChEBI" id="CHEBI:58115"/>
        <dbReference type="ChEBI" id="CHEBI:60487"/>
        <dbReference type="EC" id="2.7.8.26"/>
    </reaction>
</comment>
<evidence type="ECO:0000313" key="20">
    <source>
        <dbReference type="EMBL" id="QLG48439.1"/>
    </source>
</evidence>
<evidence type="ECO:0000256" key="13">
    <source>
        <dbReference type="ARBA" id="ARBA00023136"/>
    </source>
</evidence>
<keyword evidence="8 19" id="KW-0169">Cobalamin biosynthesis</keyword>
<comment type="function">
    <text evidence="14 19">Joins adenosylcobinamide-GDP and alpha-ribazole to generate adenosylcobalamin (Ado-cobalamin). Also synthesizes adenosylcobalamin 5'-phosphate from adenosylcobinamide-GDP and alpha-ribazole 5'-phosphate.</text>
</comment>
<organism evidence="20 21">
    <name type="scientific">Natrinema halophilum</name>
    <dbReference type="NCBI Taxonomy" id="1699371"/>
    <lineage>
        <taxon>Archaea</taxon>
        <taxon>Methanobacteriati</taxon>
        <taxon>Methanobacteriota</taxon>
        <taxon>Stenosarchaea group</taxon>
        <taxon>Halobacteria</taxon>
        <taxon>Halobacteriales</taxon>
        <taxon>Natrialbaceae</taxon>
        <taxon>Natrinema</taxon>
    </lineage>
</organism>
<feature type="transmembrane region" description="Helical" evidence="19">
    <location>
        <begin position="42"/>
        <end position="62"/>
    </location>
</feature>
<keyword evidence="11 19" id="KW-0460">Magnesium</keyword>
<comment type="similarity">
    <text evidence="4 19">Belongs to the CobS family.</text>
</comment>
<evidence type="ECO:0000313" key="21">
    <source>
        <dbReference type="Proteomes" id="UP000509241"/>
    </source>
</evidence>
<evidence type="ECO:0000256" key="9">
    <source>
        <dbReference type="ARBA" id="ARBA00022679"/>
    </source>
</evidence>
<keyword evidence="13 19" id="KW-0472">Membrane</keyword>
<evidence type="ECO:0000256" key="1">
    <source>
        <dbReference type="ARBA" id="ARBA00001946"/>
    </source>
</evidence>
<comment type="catalytic activity">
    <reaction evidence="18 19">
        <text>alpha-ribazole 5'-phosphate + adenosylcob(III)inamide-GDP = adenosylcob(III)alamin 5'-phosphate + GMP + H(+)</text>
        <dbReference type="Rhea" id="RHEA:23560"/>
        <dbReference type="ChEBI" id="CHEBI:15378"/>
        <dbReference type="ChEBI" id="CHEBI:57918"/>
        <dbReference type="ChEBI" id="CHEBI:58115"/>
        <dbReference type="ChEBI" id="CHEBI:60487"/>
        <dbReference type="ChEBI" id="CHEBI:60493"/>
        <dbReference type="EC" id="2.7.8.26"/>
    </reaction>
</comment>
<evidence type="ECO:0000256" key="10">
    <source>
        <dbReference type="ARBA" id="ARBA00022692"/>
    </source>
</evidence>
<keyword evidence="7 19" id="KW-1003">Cell membrane</keyword>
<comment type="caution">
    <text evidence="19">Lacks conserved residue(s) required for the propagation of feature annotation.</text>
</comment>
<proteinExistence type="inferred from homology"/>
<dbReference type="NCBIfam" id="TIGR00317">
    <property type="entry name" value="cobS"/>
    <property type="match status" value="1"/>
</dbReference>
<evidence type="ECO:0000256" key="15">
    <source>
        <dbReference type="ARBA" id="ARBA00032605"/>
    </source>
</evidence>
<dbReference type="GeneID" id="56032834"/>
<name>A0A7D5KIE3_9EURY</name>
<evidence type="ECO:0000256" key="14">
    <source>
        <dbReference type="ARBA" id="ARBA00025228"/>
    </source>
</evidence>
<dbReference type="Proteomes" id="UP000509241">
    <property type="component" value="Chromosome"/>
</dbReference>
<dbReference type="UniPathway" id="UPA00148">
    <property type="reaction ID" value="UER00238"/>
</dbReference>
<evidence type="ECO:0000256" key="5">
    <source>
        <dbReference type="ARBA" id="ARBA00013200"/>
    </source>
</evidence>
<keyword evidence="10 19" id="KW-0812">Transmembrane</keyword>
<comment type="cofactor">
    <cofactor evidence="1 19">
        <name>Mg(2+)</name>
        <dbReference type="ChEBI" id="CHEBI:18420"/>
    </cofactor>
</comment>
<accession>A0A7D5KIE3</accession>
<evidence type="ECO:0000256" key="17">
    <source>
        <dbReference type="ARBA" id="ARBA00048623"/>
    </source>
</evidence>
<dbReference type="AlphaFoldDB" id="A0A7D5KIE3"/>
<keyword evidence="9 19" id="KW-0808">Transferase</keyword>
<reference evidence="20 21" key="1">
    <citation type="submission" date="2020-07" db="EMBL/GenBank/DDBJ databases">
        <authorList>
            <person name="Cui H."/>
        </authorList>
    </citation>
    <scope>NUCLEOTIDE SEQUENCE [LARGE SCALE GENOMIC DNA]</scope>
    <source>
        <strain evidence="20 21">YPL8</strain>
    </source>
</reference>
<dbReference type="GO" id="GO:0005886">
    <property type="term" value="C:plasma membrane"/>
    <property type="evidence" value="ECO:0007669"/>
    <property type="project" value="UniProtKB-SubCell"/>
</dbReference>
<dbReference type="OrthoDB" id="11748at2157"/>
<comment type="subcellular location">
    <subcellularLocation>
        <location evidence="2 19">Cell membrane</location>
        <topology evidence="2 19">Multi-pass membrane protein</topology>
    </subcellularLocation>
</comment>
<dbReference type="InterPro" id="IPR003805">
    <property type="entry name" value="CobS"/>
</dbReference>
<dbReference type="PANTHER" id="PTHR34148">
    <property type="entry name" value="ADENOSYLCOBINAMIDE-GDP RIBAZOLETRANSFERASE"/>
    <property type="match status" value="1"/>
</dbReference>
<dbReference type="Pfam" id="PF02654">
    <property type="entry name" value="CobS"/>
    <property type="match status" value="1"/>
</dbReference>
<gene>
    <name evidence="19 20" type="primary">cobS</name>
    <name evidence="20" type="ORF">HYG82_06045</name>
</gene>
<dbReference type="KEGG" id="haly:HYG82_06045"/>
<dbReference type="EMBL" id="CP058601">
    <property type="protein sequence ID" value="QLG48439.1"/>
    <property type="molecule type" value="Genomic_DNA"/>
</dbReference>
<protein>
    <recommendedName>
        <fullName evidence="6 19">Adenosylcobinamide-GDP ribazoletransferase</fullName>
        <ecNumber evidence="5 19">2.7.8.26</ecNumber>
    </recommendedName>
    <alternativeName>
        <fullName evidence="16 19">Cobalamin synthase</fullName>
    </alternativeName>
    <alternativeName>
        <fullName evidence="15 19">Cobalamin-5'-phosphate synthase</fullName>
    </alternativeName>
</protein>
<sequence>MTLVGRWIRGLRGAVGFLTRVPIDYRDGDWNAFRTTPTTFPVVGYVAGALTAIPLLAAGMLAPPTVALGYLLAVYAVMGIHHLDGVADLGDALVVHGDVARRRDVLTDTTTGVGALLAVSATVAALALAGLGLAGLSVRTAVGVAVSAEVGTKLGMAAMACFGAASYEGMGEQFTAASAPRSVVAPAVVALPAALLTWPDPAAAVALCGAVAGIGLPWYMANRHLGGISGDIFGAANEIGRIAGVHAGVIAWTLL</sequence>
<dbReference type="HAMAP" id="MF_00719">
    <property type="entry name" value="CobS"/>
    <property type="match status" value="1"/>
</dbReference>
<evidence type="ECO:0000256" key="3">
    <source>
        <dbReference type="ARBA" id="ARBA00004663"/>
    </source>
</evidence>
<evidence type="ECO:0000256" key="4">
    <source>
        <dbReference type="ARBA" id="ARBA00010561"/>
    </source>
</evidence>
<dbReference type="GO" id="GO:0008818">
    <property type="term" value="F:cobalamin 5'-phosphate synthase activity"/>
    <property type="evidence" value="ECO:0007669"/>
    <property type="project" value="UniProtKB-UniRule"/>
</dbReference>
<evidence type="ECO:0000256" key="11">
    <source>
        <dbReference type="ARBA" id="ARBA00022842"/>
    </source>
</evidence>
<keyword evidence="12 19" id="KW-1133">Transmembrane helix</keyword>
<dbReference type="GO" id="GO:0051073">
    <property type="term" value="F:adenosylcobinamide-GDP ribazoletransferase activity"/>
    <property type="evidence" value="ECO:0007669"/>
    <property type="project" value="UniProtKB-UniRule"/>
</dbReference>
<evidence type="ECO:0000256" key="18">
    <source>
        <dbReference type="ARBA" id="ARBA00049504"/>
    </source>
</evidence>
<evidence type="ECO:0000256" key="2">
    <source>
        <dbReference type="ARBA" id="ARBA00004651"/>
    </source>
</evidence>
<feature type="transmembrane region" description="Helical" evidence="19">
    <location>
        <begin position="115"/>
        <end position="138"/>
    </location>
</feature>